<dbReference type="Pfam" id="PF00953">
    <property type="entry name" value="Glycos_transf_4"/>
    <property type="match status" value="1"/>
</dbReference>
<dbReference type="OrthoDB" id="9783652at2"/>
<keyword evidence="7" id="KW-0460">Magnesium</keyword>
<keyword evidence="4 9" id="KW-0812">Transmembrane</keyword>
<dbReference type="GO" id="GO:0009103">
    <property type="term" value="P:lipopolysaccharide biosynthetic process"/>
    <property type="evidence" value="ECO:0007669"/>
    <property type="project" value="TreeGrafter"/>
</dbReference>
<evidence type="ECO:0000256" key="1">
    <source>
        <dbReference type="ARBA" id="ARBA00004651"/>
    </source>
</evidence>
<name>A0A3N0B328_9ACTN</name>
<dbReference type="GO" id="GO:0046872">
    <property type="term" value="F:metal ion binding"/>
    <property type="evidence" value="ECO:0007669"/>
    <property type="project" value="UniProtKB-KW"/>
</dbReference>
<feature type="transmembrane region" description="Helical" evidence="9">
    <location>
        <begin position="180"/>
        <end position="198"/>
    </location>
</feature>
<feature type="transmembrane region" description="Helical" evidence="9">
    <location>
        <begin position="333"/>
        <end position="360"/>
    </location>
</feature>
<dbReference type="Proteomes" id="UP000269591">
    <property type="component" value="Unassembled WGS sequence"/>
</dbReference>
<evidence type="ECO:0000256" key="5">
    <source>
        <dbReference type="ARBA" id="ARBA00022989"/>
    </source>
</evidence>
<evidence type="ECO:0000256" key="6">
    <source>
        <dbReference type="ARBA" id="ARBA00023136"/>
    </source>
</evidence>
<feature type="transmembrane region" description="Helical" evidence="9">
    <location>
        <begin position="54"/>
        <end position="77"/>
    </location>
</feature>
<evidence type="ECO:0000313" key="11">
    <source>
        <dbReference type="Proteomes" id="UP000269591"/>
    </source>
</evidence>
<keyword evidence="11" id="KW-1185">Reference proteome</keyword>
<comment type="cofactor">
    <cofactor evidence="7">
        <name>Mg(2+)</name>
        <dbReference type="ChEBI" id="CHEBI:18420"/>
    </cofactor>
</comment>
<keyword evidence="2" id="KW-1003">Cell membrane</keyword>
<dbReference type="GO" id="GO:0071555">
    <property type="term" value="P:cell wall organization"/>
    <property type="evidence" value="ECO:0007669"/>
    <property type="project" value="TreeGrafter"/>
</dbReference>
<dbReference type="AlphaFoldDB" id="A0A3N0B328"/>
<proteinExistence type="predicted"/>
<feature type="transmembrane region" description="Helical" evidence="9">
    <location>
        <begin position="235"/>
        <end position="251"/>
    </location>
</feature>
<feature type="binding site" evidence="7">
    <location>
        <position position="172"/>
    </location>
    <ligand>
        <name>Mg(2+)</name>
        <dbReference type="ChEBI" id="CHEBI:18420"/>
    </ligand>
</feature>
<dbReference type="RefSeq" id="WP_123208066.1">
    <property type="nucleotide sequence ID" value="NZ_JBHTHO010000007.1"/>
</dbReference>
<sequence>MSISPQIIHLLCLGGIAFVVTYLCVPLAKRIAFKFNAIDYPSARRVNKTPMPRMGGIAMFMGVMAALIFELVGEVVFDWHELYRSARFLQVNYVGVLAGLTVVCLVGAIDDVKSLKPRMKLLGQIVGACIIVASGVLLASIKNPFAPGFIEFGWFAYPLTVFYLVAFMNVINLVDGLDGLAAGITAIASFALFMIAIGKFRAETAMFAIVLLGATLAFLRYNFAPASIFMGDSGSLFLGAMLGVISLLGVIRSPTIVVLAASLIIAAIPIMDTFVAIVRRLKNHQPIQQADAKHLHHKLLREGFTPRKSVLIVYAWTAFLALGAYMISNTSGVKVFLVFLLLAVVSFAVLLKLGIFEPVLRHHYSKRSPRAVRRANEPLKGEGRGETAGESKKENR</sequence>
<feature type="region of interest" description="Disordered" evidence="8">
    <location>
        <begin position="371"/>
        <end position="396"/>
    </location>
</feature>
<reference evidence="11" key="1">
    <citation type="submission" date="2018-05" db="EMBL/GenBank/DDBJ databases">
        <title>Genome Sequencing of selected type strains of the family Eggerthellaceae.</title>
        <authorList>
            <person name="Danylec N."/>
            <person name="Stoll D.A."/>
            <person name="Doetsch A."/>
            <person name="Huch M."/>
        </authorList>
    </citation>
    <scope>NUCLEOTIDE SEQUENCE [LARGE SCALE GENOMIC DNA]</scope>
    <source>
        <strain evidence="11">DSM 24851</strain>
    </source>
</reference>
<feature type="binding site" evidence="7">
    <location>
        <position position="232"/>
    </location>
    <ligand>
        <name>Mg(2+)</name>
        <dbReference type="ChEBI" id="CHEBI:18420"/>
    </ligand>
</feature>
<organism evidence="10 11">
    <name type="scientific">Slackia equolifaciens</name>
    <dbReference type="NCBI Taxonomy" id="498718"/>
    <lineage>
        <taxon>Bacteria</taxon>
        <taxon>Bacillati</taxon>
        <taxon>Actinomycetota</taxon>
        <taxon>Coriobacteriia</taxon>
        <taxon>Eggerthellales</taxon>
        <taxon>Eggerthellaceae</taxon>
        <taxon>Slackia</taxon>
    </lineage>
</organism>
<feature type="transmembrane region" description="Helical" evidence="9">
    <location>
        <begin position="204"/>
        <end position="223"/>
    </location>
</feature>
<keyword evidence="3 10" id="KW-0808">Transferase</keyword>
<dbReference type="GO" id="GO:0005886">
    <property type="term" value="C:plasma membrane"/>
    <property type="evidence" value="ECO:0007669"/>
    <property type="project" value="UniProtKB-SubCell"/>
</dbReference>
<evidence type="ECO:0000256" key="8">
    <source>
        <dbReference type="SAM" id="MobiDB-lite"/>
    </source>
</evidence>
<evidence type="ECO:0000256" key="3">
    <source>
        <dbReference type="ARBA" id="ARBA00022679"/>
    </source>
</evidence>
<comment type="caution">
    <text evidence="10">The sequence shown here is derived from an EMBL/GenBank/DDBJ whole genome shotgun (WGS) entry which is preliminary data.</text>
</comment>
<feature type="transmembrane region" description="Helical" evidence="9">
    <location>
        <begin position="121"/>
        <end position="141"/>
    </location>
</feature>
<evidence type="ECO:0000256" key="7">
    <source>
        <dbReference type="PIRSR" id="PIRSR600715-1"/>
    </source>
</evidence>
<evidence type="ECO:0000313" key="10">
    <source>
        <dbReference type="EMBL" id="RNL41368.1"/>
    </source>
</evidence>
<keyword evidence="7" id="KW-0479">Metal-binding</keyword>
<protein>
    <submittedName>
        <fullName evidence="10">Undecaprenyl-phosphate alpha-N-acetylglucosaminyl 1-phosphate transferase</fullName>
    </submittedName>
</protein>
<feature type="transmembrane region" description="Helical" evidence="9">
    <location>
        <begin position="153"/>
        <end position="173"/>
    </location>
</feature>
<evidence type="ECO:0000256" key="4">
    <source>
        <dbReference type="ARBA" id="ARBA00022692"/>
    </source>
</evidence>
<feature type="transmembrane region" description="Helical" evidence="9">
    <location>
        <begin position="6"/>
        <end position="25"/>
    </location>
</feature>
<keyword evidence="5 9" id="KW-1133">Transmembrane helix</keyword>
<dbReference type="EMBL" id="QIBX01000002">
    <property type="protein sequence ID" value="RNL41368.1"/>
    <property type="molecule type" value="Genomic_DNA"/>
</dbReference>
<dbReference type="GO" id="GO:0044038">
    <property type="term" value="P:cell wall macromolecule biosynthetic process"/>
    <property type="evidence" value="ECO:0007669"/>
    <property type="project" value="TreeGrafter"/>
</dbReference>
<accession>A0A3N0B328</accession>
<evidence type="ECO:0000256" key="2">
    <source>
        <dbReference type="ARBA" id="ARBA00022475"/>
    </source>
</evidence>
<dbReference type="CDD" id="cd06853">
    <property type="entry name" value="GT_WecA_like"/>
    <property type="match status" value="1"/>
</dbReference>
<feature type="transmembrane region" description="Helical" evidence="9">
    <location>
        <begin position="89"/>
        <end position="109"/>
    </location>
</feature>
<evidence type="ECO:0000256" key="9">
    <source>
        <dbReference type="SAM" id="Phobius"/>
    </source>
</evidence>
<feature type="transmembrane region" description="Helical" evidence="9">
    <location>
        <begin position="257"/>
        <end position="278"/>
    </location>
</feature>
<dbReference type="PANTHER" id="PTHR22926">
    <property type="entry name" value="PHOSPHO-N-ACETYLMURAMOYL-PENTAPEPTIDE-TRANSFERASE"/>
    <property type="match status" value="1"/>
</dbReference>
<dbReference type="GO" id="GO:0016780">
    <property type="term" value="F:phosphotransferase activity, for other substituted phosphate groups"/>
    <property type="evidence" value="ECO:0007669"/>
    <property type="project" value="InterPro"/>
</dbReference>
<dbReference type="InterPro" id="IPR000715">
    <property type="entry name" value="Glycosyl_transferase_4"/>
</dbReference>
<keyword evidence="6 9" id="KW-0472">Membrane</keyword>
<feature type="compositionally biased region" description="Basic and acidic residues" evidence="8">
    <location>
        <begin position="374"/>
        <end position="396"/>
    </location>
</feature>
<gene>
    <name evidence="10" type="ORF">DMP06_01920</name>
</gene>
<dbReference type="PANTHER" id="PTHR22926:SF3">
    <property type="entry name" value="UNDECAPRENYL-PHOSPHATE ALPHA-N-ACETYLGLUCOSAMINYL 1-PHOSPHATE TRANSFERASE"/>
    <property type="match status" value="1"/>
</dbReference>
<comment type="subcellular location">
    <subcellularLocation>
        <location evidence="1">Cell membrane</location>
        <topology evidence="1">Multi-pass membrane protein</topology>
    </subcellularLocation>
</comment>
<feature type="transmembrane region" description="Helical" evidence="9">
    <location>
        <begin position="309"/>
        <end position="327"/>
    </location>
</feature>